<dbReference type="InterPro" id="IPR021765">
    <property type="entry name" value="UstYa-like"/>
</dbReference>
<keyword evidence="4" id="KW-1133">Transmembrane helix</keyword>
<comment type="caution">
    <text evidence="5">The sequence shown here is derived from an EMBL/GenBank/DDBJ whole genome shotgun (WGS) entry which is preliminary data.</text>
</comment>
<dbReference type="EMBL" id="JACCJB010000002">
    <property type="protein sequence ID" value="KAF6230063.1"/>
    <property type="molecule type" value="Genomic_DNA"/>
</dbReference>
<feature type="transmembrane region" description="Helical" evidence="4">
    <location>
        <begin position="34"/>
        <end position="59"/>
    </location>
</feature>
<evidence type="ECO:0000313" key="6">
    <source>
        <dbReference type="Proteomes" id="UP000593566"/>
    </source>
</evidence>
<sequence>MAAYHLLQNKEHDEEVATPSSIGPRNVNPKLWKWISSLACFLCGCVFTIMSLVAGQYVFSNETALAEDLSILSTSPEKASAKEIATIRKNYFAGQQRTATTETDKHMVHCLDYIRQALQCHVDTNLEFRVALGTRDAAFTGYGEHKCRDFDRVFRFAEKWRVYDGKNASEWIKISDEETIPGRVINYDYVSSRGDPEPK</sequence>
<proteinExistence type="inferred from homology"/>
<dbReference type="Pfam" id="PF11807">
    <property type="entry name" value="UstYa"/>
    <property type="match status" value="1"/>
</dbReference>
<dbReference type="RefSeq" id="XP_037157320.1">
    <property type="nucleotide sequence ID" value="XM_037295319.1"/>
</dbReference>
<dbReference type="AlphaFoldDB" id="A0A8H6FK72"/>
<keyword evidence="4" id="KW-0472">Membrane</keyword>
<evidence type="ECO:0000256" key="3">
    <source>
        <dbReference type="ARBA" id="ARBA00035112"/>
    </source>
</evidence>
<comment type="pathway">
    <text evidence="1">Mycotoxin biosynthesis.</text>
</comment>
<gene>
    <name evidence="5" type="ORF">HO133_004402</name>
</gene>
<name>A0A8H6FK72_9LECA</name>
<dbReference type="PANTHER" id="PTHR33365">
    <property type="entry name" value="YALI0B05434P"/>
    <property type="match status" value="1"/>
</dbReference>
<dbReference type="GeneID" id="59332810"/>
<evidence type="ECO:0000256" key="1">
    <source>
        <dbReference type="ARBA" id="ARBA00004685"/>
    </source>
</evidence>
<evidence type="ECO:0000256" key="4">
    <source>
        <dbReference type="SAM" id="Phobius"/>
    </source>
</evidence>
<evidence type="ECO:0000313" key="5">
    <source>
        <dbReference type="EMBL" id="KAF6230063.1"/>
    </source>
</evidence>
<dbReference type="GO" id="GO:0016491">
    <property type="term" value="F:oxidoreductase activity"/>
    <property type="evidence" value="ECO:0007669"/>
    <property type="project" value="UniProtKB-KW"/>
</dbReference>
<organism evidence="5 6">
    <name type="scientific">Letharia lupina</name>
    <dbReference type="NCBI Taxonomy" id="560253"/>
    <lineage>
        <taxon>Eukaryota</taxon>
        <taxon>Fungi</taxon>
        <taxon>Dikarya</taxon>
        <taxon>Ascomycota</taxon>
        <taxon>Pezizomycotina</taxon>
        <taxon>Lecanoromycetes</taxon>
        <taxon>OSLEUM clade</taxon>
        <taxon>Lecanoromycetidae</taxon>
        <taxon>Lecanorales</taxon>
        <taxon>Lecanorineae</taxon>
        <taxon>Parmeliaceae</taxon>
        <taxon>Letharia</taxon>
    </lineage>
</organism>
<protein>
    <submittedName>
        <fullName evidence="5">Uncharacterized protein</fullName>
    </submittedName>
</protein>
<dbReference type="PANTHER" id="PTHR33365:SF11">
    <property type="entry name" value="TAT PATHWAY SIGNAL SEQUENCE"/>
    <property type="match status" value="1"/>
</dbReference>
<comment type="similarity">
    <text evidence="3">Belongs to the ustYa family.</text>
</comment>
<reference evidence="5 6" key="1">
    <citation type="journal article" date="2020" name="Genomics">
        <title>Complete, high-quality genomes from long-read metagenomic sequencing of two wolf lichen thalli reveals enigmatic genome architecture.</title>
        <authorList>
            <person name="McKenzie S.K."/>
            <person name="Walston R.F."/>
            <person name="Allen J.L."/>
        </authorList>
    </citation>
    <scope>NUCLEOTIDE SEQUENCE [LARGE SCALE GENOMIC DNA]</scope>
    <source>
        <strain evidence="5">WasteWater1</strain>
    </source>
</reference>
<keyword evidence="4" id="KW-0812">Transmembrane</keyword>
<evidence type="ECO:0000256" key="2">
    <source>
        <dbReference type="ARBA" id="ARBA00023002"/>
    </source>
</evidence>
<keyword evidence="2" id="KW-0560">Oxidoreductase</keyword>
<dbReference type="Proteomes" id="UP000593566">
    <property type="component" value="Unassembled WGS sequence"/>
</dbReference>
<accession>A0A8H6FK72</accession>
<keyword evidence="6" id="KW-1185">Reference proteome</keyword>
<dbReference type="GO" id="GO:0043386">
    <property type="term" value="P:mycotoxin biosynthetic process"/>
    <property type="evidence" value="ECO:0007669"/>
    <property type="project" value="InterPro"/>
</dbReference>